<organism evidence="2 3">
    <name type="scientific">Puccinia striiformis</name>
    <dbReference type="NCBI Taxonomy" id="27350"/>
    <lineage>
        <taxon>Eukaryota</taxon>
        <taxon>Fungi</taxon>
        <taxon>Dikarya</taxon>
        <taxon>Basidiomycota</taxon>
        <taxon>Pucciniomycotina</taxon>
        <taxon>Pucciniomycetes</taxon>
        <taxon>Pucciniales</taxon>
        <taxon>Pucciniaceae</taxon>
        <taxon>Puccinia</taxon>
    </lineage>
</organism>
<dbReference type="VEuPathDB" id="FungiDB:PSTT_10748"/>
<proteinExistence type="predicted"/>
<protein>
    <submittedName>
        <fullName evidence="2">Uncharacterized protein</fullName>
    </submittedName>
</protein>
<comment type="caution">
    <text evidence="2">The sequence shown here is derived from an EMBL/GenBank/DDBJ whole genome shotgun (WGS) entry which is preliminary data.</text>
</comment>
<feature type="compositionally biased region" description="Basic and acidic residues" evidence="1">
    <location>
        <begin position="169"/>
        <end position="211"/>
    </location>
</feature>
<accession>A0A2S4V3C2</accession>
<keyword evidence="3" id="KW-1185">Reference proteome</keyword>
<evidence type="ECO:0000256" key="1">
    <source>
        <dbReference type="SAM" id="MobiDB-lite"/>
    </source>
</evidence>
<reference evidence="2" key="1">
    <citation type="submission" date="2017-12" db="EMBL/GenBank/DDBJ databases">
        <title>Gene loss provides genomic basis for host adaptation in cereal stripe rust fungi.</title>
        <authorList>
            <person name="Xia C."/>
        </authorList>
    </citation>
    <scope>NUCLEOTIDE SEQUENCE [LARGE SCALE GENOMIC DNA]</scope>
    <source>
        <strain evidence="2">93-210</strain>
    </source>
</reference>
<dbReference type="EMBL" id="PKSL01000118">
    <property type="protein sequence ID" value="POW03925.1"/>
    <property type="molecule type" value="Genomic_DNA"/>
</dbReference>
<sequence>MEEDPLIAILLEPATVIRPVPETIRLGAAKKPLLSESETFATYLSSQFEDFYASNYDLEATYFTMIFKGRTREAYWGRYVYWSHGIFTYLHKNYCGTKAYQEYTCLKNSNMSKKSTRKKTDPQSSRMEPVNALDHLDPSLFKPTSSFHQAPKLTKKQLTAENNKKKAAAKREMKQVQKVVNEQKKKENAKEKKAAQLKKQQADEMNKTNRK</sequence>
<dbReference type="VEuPathDB" id="FungiDB:PSHT_07839"/>
<feature type="region of interest" description="Disordered" evidence="1">
    <location>
        <begin position="144"/>
        <end position="211"/>
    </location>
</feature>
<evidence type="ECO:0000313" key="3">
    <source>
        <dbReference type="Proteomes" id="UP000239156"/>
    </source>
</evidence>
<gene>
    <name evidence="2" type="ORF">PSTT_10748</name>
</gene>
<dbReference type="AlphaFoldDB" id="A0A2S4V3C2"/>
<evidence type="ECO:0000313" key="2">
    <source>
        <dbReference type="EMBL" id="POW03925.1"/>
    </source>
</evidence>
<dbReference type="Proteomes" id="UP000239156">
    <property type="component" value="Unassembled WGS sequence"/>
</dbReference>
<name>A0A2S4V3C2_9BASI</name>